<sequence length="51" mass="5349">MALAWQSAFTCHVAVRAQGDEAIKLLVLVLVLVLVVLVVGPSASHPAARDL</sequence>
<organism evidence="3">
    <name type="scientific">Leptosphaeria maculans (strain JN3 / isolate v23.1.3 / race Av1-4-5-6-7-8)</name>
    <name type="common">Blackleg fungus</name>
    <name type="synonym">Phoma lingam</name>
    <dbReference type="NCBI Taxonomy" id="985895"/>
    <lineage>
        <taxon>Eukaryota</taxon>
        <taxon>Fungi</taxon>
        <taxon>Dikarya</taxon>
        <taxon>Ascomycota</taxon>
        <taxon>Pezizomycotina</taxon>
        <taxon>Dothideomycetes</taxon>
        <taxon>Pleosporomycetidae</taxon>
        <taxon>Pleosporales</taxon>
        <taxon>Pleosporineae</taxon>
        <taxon>Leptosphaeriaceae</taxon>
        <taxon>Plenodomus</taxon>
        <taxon>Plenodomus lingam/Leptosphaeria maculans species complex</taxon>
    </lineage>
</organism>
<dbReference type="Proteomes" id="UP000002668">
    <property type="component" value="Genome"/>
</dbReference>
<keyword evidence="3" id="KW-1185">Reference proteome</keyword>
<name>E5AA65_LEPMJ</name>
<protein>
    <submittedName>
        <fullName evidence="2">Predicted protein</fullName>
    </submittedName>
</protein>
<dbReference type="AlphaFoldDB" id="E5AA65"/>
<keyword evidence="1" id="KW-1133">Transmembrane helix</keyword>
<keyword evidence="1" id="KW-0472">Membrane</keyword>
<evidence type="ECO:0000313" key="3">
    <source>
        <dbReference type="Proteomes" id="UP000002668"/>
    </source>
</evidence>
<proteinExistence type="predicted"/>
<evidence type="ECO:0000313" key="2">
    <source>
        <dbReference type="EMBL" id="CBY00556.1"/>
    </source>
</evidence>
<evidence type="ECO:0000256" key="1">
    <source>
        <dbReference type="SAM" id="Phobius"/>
    </source>
</evidence>
<dbReference type="VEuPathDB" id="FungiDB:LEMA_uP016860.1"/>
<dbReference type="HOGENOM" id="CLU_3106858_0_0_1"/>
<dbReference type="InParanoid" id="E5AA65"/>
<reference evidence="3" key="1">
    <citation type="journal article" date="2011" name="Nat. Commun.">
        <title>Effector diversification within compartments of the Leptosphaeria maculans genome affected by Repeat-Induced Point mutations.</title>
        <authorList>
            <person name="Rouxel T."/>
            <person name="Grandaubert J."/>
            <person name="Hane J.K."/>
            <person name="Hoede C."/>
            <person name="van de Wouw A.P."/>
            <person name="Couloux A."/>
            <person name="Dominguez V."/>
            <person name="Anthouard V."/>
            <person name="Bally P."/>
            <person name="Bourras S."/>
            <person name="Cozijnsen A.J."/>
            <person name="Ciuffetti L.M."/>
            <person name="Degrave A."/>
            <person name="Dilmaghani A."/>
            <person name="Duret L."/>
            <person name="Fudal I."/>
            <person name="Goodwin S.B."/>
            <person name="Gout L."/>
            <person name="Glaser N."/>
            <person name="Linglin J."/>
            <person name="Kema G.H.J."/>
            <person name="Lapalu N."/>
            <person name="Lawrence C.B."/>
            <person name="May K."/>
            <person name="Meyer M."/>
            <person name="Ollivier B."/>
            <person name="Poulain J."/>
            <person name="Schoch C.L."/>
            <person name="Simon A."/>
            <person name="Spatafora J.W."/>
            <person name="Stachowiak A."/>
            <person name="Turgeon B.G."/>
            <person name="Tyler B.M."/>
            <person name="Vincent D."/>
            <person name="Weissenbach J."/>
            <person name="Amselem J."/>
            <person name="Quesneville H."/>
            <person name="Oliver R.P."/>
            <person name="Wincker P."/>
            <person name="Balesdent M.-H."/>
            <person name="Howlett B.J."/>
        </authorList>
    </citation>
    <scope>NUCLEOTIDE SEQUENCE [LARGE SCALE GENOMIC DNA]</scope>
    <source>
        <strain evidence="3">JN3 / isolate v23.1.3 / race Av1-4-5-6-7-8</strain>
    </source>
</reference>
<keyword evidence="1" id="KW-0812">Transmembrane</keyword>
<feature type="transmembrane region" description="Helical" evidence="1">
    <location>
        <begin position="25"/>
        <end position="43"/>
    </location>
</feature>
<gene>
    <name evidence="2" type="ORF">LEMA_uP016860.1</name>
</gene>
<accession>E5AA65</accession>
<dbReference type="EMBL" id="FP929138">
    <property type="protein sequence ID" value="CBY00556.1"/>
    <property type="molecule type" value="Genomic_DNA"/>
</dbReference>